<proteinExistence type="predicted"/>
<accession>A0A699TES7</accession>
<gene>
    <name evidence="1" type="ORF">Tci_879887</name>
</gene>
<name>A0A699TES7_TANCI</name>
<organism evidence="1">
    <name type="scientific">Tanacetum cinerariifolium</name>
    <name type="common">Dalmatian daisy</name>
    <name type="synonym">Chrysanthemum cinerariifolium</name>
    <dbReference type="NCBI Taxonomy" id="118510"/>
    <lineage>
        <taxon>Eukaryota</taxon>
        <taxon>Viridiplantae</taxon>
        <taxon>Streptophyta</taxon>
        <taxon>Embryophyta</taxon>
        <taxon>Tracheophyta</taxon>
        <taxon>Spermatophyta</taxon>
        <taxon>Magnoliopsida</taxon>
        <taxon>eudicotyledons</taxon>
        <taxon>Gunneridae</taxon>
        <taxon>Pentapetalae</taxon>
        <taxon>asterids</taxon>
        <taxon>campanulids</taxon>
        <taxon>Asterales</taxon>
        <taxon>Asteraceae</taxon>
        <taxon>Asteroideae</taxon>
        <taxon>Anthemideae</taxon>
        <taxon>Anthemidinae</taxon>
        <taxon>Tanacetum</taxon>
    </lineage>
</organism>
<sequence>MKLRKPKSISFEEGLGAHKIQGDDVITRCARITLFDSEMQWVIVGEFLIPDMDMVVCVLPEFLVGVQVQLVSYYRLVFV</sequence>
<dbReference type="EMBL" id="BKCJ011234692">
    <property type="protein sequence ID" value="GFD07918.1"/>
    <property type="molecule type" value="Genomic_DNA"/>
</dbReference>
<evidence type="ECO:0000313" key="1">
    <source>
        <dbReference type="EMBL" id="GFD07918.1"/>
    </source>
</evidence>
<reference evidence="1" key="1">
    <citation type="journal article" date="2019" name="Sci. Rep.">
        <title>Draft genome of Tanacetum cinerariifolium, the natural source of mosquito coil.</title>
        <authorList>
            <person name="Yamashiro T."/>
            <person name="Shiraishi A."/>
            <person name="Satake H."/>
            <person name="Nakayama K."/>
        </authorList>
    </citation>
    <scope>NUCLEOTIDE SEQUENCE</scope>
</reference>
<dbReference type="AlphaFoldDB" id="A0A699TES7"/>
<comment type="caution">
    <text evidence="1">The sequence shown here is derived from an EMBL/GenBank/DDBJ whole genome shotgun (WGS) entry which is preliminary data.</text>
</comment>
<protein>
    <submittedName>
        <fullName evidence="1">Uncharacterized protein</fullName>
    </submittedName>
</protein>